<organism evidence="3">
    <name type="scientific">marine metagenome</name>
    <dbReference type="NCBI Taxonomy" id="408172"/>
    <lineage>
        <taxon>unclassified sequences</taxon>
        <taxon>metagenomes</taxon>
        <taxon>ecological metagenomes</taxon>
    </lineage>
</organism>
<feature type="region of interest" description="Disordered" evidence="1">
    <location>
        <begin position="1"/>
        <end position="23"/>
    </location>
</feature>
<name>A0A382PV22_9ZZZZ</name>
<protein>
    <submittedName>
        <fullName evidence="3">Uncharacterized protein</fullName>
    </submittedName>
</protein>
<reference evidence="3" key="1">
    <citation type="submission" date="2018-05" db="EMBL/GenBank/DDBJ databases">
        <authorList>
            <person name="Lanie J.A."/>
            <person name="Ng W.-L."/>
            <person name="Kazmierczak K.M."/>
            <person name="Andrzejewski T.M."/>
            <person name="Davidsen T.M."/>
            <person name="Wayne K.J."/>
            <person name="Tettelin H."/>
            <person name="Glass J.I."/>
            <person name="Rusch D."/>
            <person name="Podicherti R."/>
            <person name="Tsui H.-C.T."/>
            <person name="Winkler M.E."/>
        </authorList>
    </citation>
    <scope>NUCLEOTIDE SEQUENCE</scope>
</reference>
<evidence type="ECO:0000313" key="3">
    <source>
        <dbReference type="EMBL" id="SVC75902.1"/>
    </source>
</evidence>
<feature type="non-terminal residue" evidence="3">
    <location>
        <position position="23"/>
    </location>
</feature>
<gene>
    <name evidence="2" type="ORF">METZ01_LOCUS304874</name>
    <name evidence="3" type="ORF">METZ01_LOCUS328756</name>
</gene>
<proteinExistence type="predicted"/>
<accession>A0A382PV22</accession>
<evidence type="ECO:0000256" key="1">
    <source>
        <dbReference type="SAM" id="MobiDB-lite"/>
    </source>
</evidence>
<dbReference type="EMBL" id="UINC01109227">
    <property type="protein sequence ID" value="SVC75902.1"/>
    <property type="molecule type" value="Genomic_DNA"/>
</dbReference>
<dbReference type="EMBL" id="UINC01095713">
    <property type="protein sequence ID" value="SVC52020.1"/>
    <property type="molecule type" value="Genomic_DNA"/>
</dbReference>
<sequence>MGYIGNEPTTGHFPVDNFTSSGG</sequence>
<dbReference type="AlphaFoldDB" id="A0A382PV22"/>
<evidence type="ECO:0000313" key="2">
    <source>
        <dbReference type="EMBL" id="SVC52020.1"/>
    </source>
</evidence>